<protein>
    <submittedName>
        <fullName evidence="2 4">Uncharacterized protein</fullName>
    </submittedName>
</protein>
<feature type="region of interest" description="Disordered" evidence="1">
    <location>
        <begin position="1"/>
        <end position="30"/>
    </location>
</feature>
<reference evidence="4" key="2">
    <citation type="submission" date="2019-09" db="UniProtKB">
        <authorList>
            <consortium name="WormBaseParasite"/>
        </authorList>
    </citation>
    <scope>IDENTIFICATION</scope>
</reference>
<gene>
    <name evidence="2" type="ORF">HPBE_LOCUS13413</name>
</gene>
<keyword evidence="3" id="KW-1185">Reference proteome</keyword>
<evidence type="ECO:0000313" key="3">
    <source>
        <dbReference type="Proteomes" id="UP000050761"/>
    </source>
</evidence>
<feature type="compositionally biased region" description="Basic and acidic residues" evidence="1">
    <location>
        <begin position="1"/>
        <end position="22"/>
    </location>
</feature>
<evidence type="ECO:0000313" key="2">
    <source>
        <dbReference type="EMBL" id="VDO96039.1"/>
    </source>
</evidence>
<dbReference type="Proteomes" id="UP000050761">
    <property type="component" value="Unassembled WGS sequence"/>
</dbReference>
<reference evidence="2 3" key="1">
    <citation type="submission" date="2018-11" db="EMBL/GenBank/DDBJ databases">
        <authorList>
            <consortium name="Pathogen Informatics"/>
        </authorList>
    </citation>
    <scope>NUCLEOTIDE SEQUENCE [LARGE SCALE GENOMIC DNA]</scope>
</reference>
<name>A0A183FXV2_HELPZ</name>
<evidence type="ECO:0000256" key="1">
    <source>
        <dbReference type="SAM" id="MobiDB-lite"/>
    </source>
</evidence>
<accession>A0A183FXV2</accession>
<dbReference type="WBParaSite" id="HPBE_0001341201-mRNA-1">
    <property type="protein sequence ID" value="HPBE_0001341201-mRNA-1"/>
    <property type="gene ID" value="HPBE_0001341201"/>
</dbReference>
<sequence length="80" mass="8514">MQLRHPSERPRSESGASEDVRVRRSPGILKPPPAAVSACEAVQSPSWSSSSTSSFSSWRMHVADIDLAMLFLSVAAAAAC</sequence>
<proteinExistence type="predicted"/>
<evidence type="ECO:0000313" key="4">
    <source>
        <dbReference type="WBParaSite" id="HPBE_0001341201-mRNA-1"/>
    </source>
</evidence>
<dbReference type="EMBL" id="UZAH01027906">
    <property type="protein sequence ID" value="VDO96039.1"/>
    <property type="molecule type" value="Genomic_DNA"/>
</dbReference>
<organism evidence="3 4">
    <name type="scientific">Heligmosomoides polygyrus</name>
    <name type="common">Parasitic roundworm</name>
    <dbReference type="NCBI Taxonomy" id="6339"/>
    <lineage>
        <taxon>Eukaryota</taxon>
        <taxon>Metazoa</taxon>
        <taxon>Ecdysozoa</taxon>
        <taxon>Nematoda</taxon>
        <taxon>Chromadorea</taxon>
        <taxon>Rhabditida</taxon>
        <taxon>Rhabditina</taxon>
        <taxon>Rhabditomorpha</taxon>
        <taxon>Strongyloidea</taxon>
        <taxon>Heligmosomidae</taxon>
        <taxon>Heligmosomoides</taxon>
    </lineage>
</organism>
<dbReference type="AlphaFoldDB" id="A0A183FXV2"/>
<accession>A0A3P7ZZ62</accession>